<dbReference type="AlphaFoldDB" id="A0A1H5WSA8"/>
<dbReference type="EMBL" id="FNUL01000018">
    <property type="protein sequence ID" value="SEG02268.1"/>
    <property type="molecule type" value="Genomic_DNA"/>
</dbReference>
<dbReference type="STRING" id="1410661.GCA_000702205_01458"/>
<dbReference type="PANTHER" id="PTHR48090:SF7">
    <property type="entry name" value="RFBJ PROTEIN"/>
    <property type="match status" value="1"/>
</dbReference>
<dbReference type="CDD" id="cd04179">
    <property type="entry name" value="DPM_DPG-synthase_like"/>
    <property type="match status" value="1"/>
</dbReference>
<keyword evidence="3" id="KW-1185">Reference proteome</keyword>
<evidence type="ECO:0000259" key="1">
    <source>
        <dbReference type="Pfam" id="PF00535"/>
    </source>
</evidence>
<sequence length="231" mass="26022">MKKLIIIPAYNESENIKDTVENIKANAPDFDYVVINDCSTDNTLDILKDNNYNYVSLPINLGIGGAVQTGYKYAMEHDYDVAVQVDGDGQHDPVFLNYMAEYLKEHELDMVIGSRFIDKEGFQSSFTRRMGIVYFTVLIRILTGKKITDPTSGLRMAGKKVIALFADSYPVDYPEPETAVTAINNGMKIEEIPVIMKERQGGVSSITLKKSVYYMVKVTLAIVIERLRGRR</sequence>
<dbReference type="PANTHER" id="PTHR48090">
    <property type="entry name" value="UNDECAPRENYL-PHOSPHATE 4-DEOXY-4-FORMAMIDO-L-ARABINOSE TRANSFERASE-RELATED"/>
    <property type="match status" value="1"/>
</dbReference>
<name>A0A1H5WSA8_9FIRM</name>
<evidence type="ECO:0000313" key="2">
    <source>
        <dbReference type="EMBL" id="SEG02268.1"/>
    </source>
</evidence>
<reference evidence="2 3" key="1">
    <citation type="submission" date="2016-10" db="EMBL/GenBank/DDBJ databases">
        <authorList>
            <person name="de Groot N.N."/>
        </authorList>
    </citation>
    <scope>NUCLEOTIDE SEQUENCE [LARGE SCALE GENOMIC DNA]</scope>
    <source>
        <strain evidence="2 3">D15d</strain>
    </source>
</reference>
<proteinExistence type="predicted"/>
<evidence type="ECO:0000313" key="3">
    <source>
        <dbReference type="Proteomes" id="UP000236726"/>
    </source>
</evidence>
<dbReference type="Gene3D" id="3.90.550.10">
    <property type="entry name" value="Spore Coat Polysaccharide Biosynthesis Protein SpsA, Chain A"/>
    <property type="match status" value="1"/>
</dbReference>
<dbReference type="SUPFAM" id="SSF53448">
    <property type="entry name" value="Nucleotide-diphospho-sugar transferases"/>
    <property type="match status" value="1"/>
</dbReference>
<feature type="domain" description="Glycosyltransferase 2-like" evidence="1">
    <location>
        <begin position="5"/>
        <end position="161"/>
    </location>
</feature>
<dbReference type="Pfam" id="PF00535">
    <property type="entry name" value="Glycos_transf_2"/>
    <property type="match status" value="1"/>
</dbReference>
<dbReference type="Proteomes" id="UP000236726">
    <property type="component" value="Unassembled WGS sequence"/>
</dbReference>
<accession>A0A1H5WSA8</accession>
<organism evidence="2 3">
    <name type="scientific">Lachnospira multipara</name>
    <dbReference type="NCBI Taxonomy" id="28051"/>
    <lineage>
        <taxon>Bacteria</taxon>
        <taxon>Bacillati</taxon>
        <taxon>Bacillota</taxon>
        <taxon>Clostridia</taxon>
        <taxon>Lachnospirales</taxon>
        <taxon>Lachnospiraceae</taxon>
        <taxon>Lachnospira</taxon>
    </lineage>
</organism>
<dbReference type="InterPro" id="IPR001173">
    <property type="entry name" value="Glyco_trans_2-like"/>
</dbReference>
<dbReference type="InterPro" id="IPR029044">
    <property type="entry name" value="Nucleotide-diphossugar_trans"/>
</dbReference>
<gene>
    <name evidence="2" type="ORF">SAMN05216537_11810</name>
</gene>
<dbReference type="InterPro" id="IPR050256">
    <property type="entry name" value="Glycosyltransferase_2"/>
</dbReference>
<protein>
    <recommendedName>
        <fullName evidence="1">Glycosyltransferase 2-like domain-containing protein</fullName>
    </recommendedName>
</protein>
<dbReference type="RefSeq" id="WP_103953402.1">
    <property type="nucleotide sequence ID" value="NZ_FNUL01000018.1"/>
</dbReference>